<evidence type="ECO:0000256" key="1">
    <source>
        <dbReference type="ARBA" id="ARBA00007102"/>
    </source>
</evidence>
<dbReference type="InterPro" id="IPR001848">
    <property type="entry name" value="Ribosomal_uS10"/>
</dbReference>
<evidence type="ECO:0000256" key="2">
    <source>
        <dbReference type="ARBA" id="ARBA00022980"/>
    </source>
</evidence>
<dbReference type="Gene3D" id="3.30.70.600">
    <property type="entry name" value="Ribosomal protein S10 domain"/>
    <property type="match status" value="1"/>
</dbReference>
<comment type="similarity">
    <text evidence="1">Belongs to the universal ribosomal protein uS10 family.</text>
</comment>
<sequence length="134" mass="14930">MPEVYFKISIKSFEHSALQPAIEKIEELCVLVDSRGAPTRSMQLTEAATDVPPRGGLHSVIPLPSSKKRFTLLRSPHIDKKSREQFQLQTHKAQVETAPCSRDKACLLLLLLKNSEMVGVEVKLAISYSTPFCP</sequence>
<proteinExistence type="inferred from homology"/>
<dbReference type="EMBL" id="HQ874522">
    <property type="protein sequence ID" value="ADY75474.1"/>
    <property type="molecule type" value="Genomic_DNA"/>
</dbReference>
<dbReference type="GO" id="GO:0003735">
    <property type="term" value="F:structural constituent of ribosome"/>
    <property type="evidence" value="ECO:0007669"/>
    <property type="project" value="InterPro"/>
</dbReference>
<evidence type="ECO:0000259" key="4">
    <source>
        <dbReference type="SMART" id="SM01403"/>
    </source>
</evidence>
<name>F1DPN4_COCSC</name>
<keyword evidence="6" id="KW-1185">Reference proteome</keyword>
<dbReference type="SUPFAM" id="SSF54999">
    <property type="entry name" value="Ribosomal protein S10"/>
    <property type="match status" value="1"/>
</dbReference>
<dbReference type="InterPro" id="IPR036838">
    <property type="entry name" value="Ribosomal_uS10_dom_sf"/>
</dbReference>
<dbReference type="PRINTS" id="PR00971">
    <property type="entry name" value="RIBOSOMALS10"/>
</dbReference>
<evidence type="ECO:0000313" key="6">
    <source>
        <dbReference type="Proteomes" id="UP000007264"/>
    </source>
</evidence>
<dbReference type="KEGG" id="csl:CospCoM_p27"/>
<dbReference type="SMART" id="SM01403">
    <property type="entry name" value="Ribosomal_S10"/>
    <property type="match status" value="1"/>
</dbReference>
<accession>F1DPN4</accession>
<evidence type="ECO:0000313" key="5">
    <source>
        <dbReference type="EMBL" id="ADY75474.1"/>
    </source>
</evidence>
<dbReference type="GO" id="GO:0006412">
    <property type="term" value="P:translation"/>
    <property type="evidence" value="ECO:0007669"/>
    <property type="project" value="InterPro"/>
</dbReference>
<keyword evidence="5" id="KW-0496">Mitochondrion</keyword>
<geneLocation type="mitochondrion" evidence="5"/>
<dbReference type="GO" id="GO:0005840">
    <property type="term" value="C:ribosome"/>
    <property type="evidence" value="ECO:0007669"/>
    <property type="project" value="UniProtKB-KW"/>
</dbReference>
<reference evidence="5" key="1">
    <citation type="submission" date="2011-01" db="EMBL/GenBank/DDBJ databases">
        <title>Organelle genomes of Coccomyxa sp. C-169.</title>
        <authorList>
            <person name="Smith D.R."/>
            <person name="Yamada T."/>
            <person name="Grigoriev I.V."/>
            <person name="Van Etten J.L."/>
        </authorList>
    </citation>
    <scope>NUCLEOTIDE SEQUENCE [LARGE SCALE GENOMIC DNA]</scope>
</reference>
<keyword evidence="3" id="KW-0687">Ribonucleoprotein</keyword>
<dbReference type="Pfam" id="PF00338">
    <property type="entry name" value="Ribosomal_S10"/>
    <property type="match status" value="1"/>
</dbReference>
<dbReference type="GO" id="GO:1990904">
    <property type="term" value="C:ribonucleoprotein complex"/>
    <property type="evidence" value="ECO:0007669"/>
    <property type="project" value="UniProtKB-KW"/>
</dbReference>
<dbReference type="RefSeq" id="YP_004339032.1">
    <property type="nucleotide sequence ID" value="NC_015316.1"/>
</dbReference>
<feature type="domain" description="Small ribosomal subunit protein uS10" evidence="4">
    <location>
        <begin position="7"/>
        <end position="125"/>
    </location>
</feature>
<dbReference type="PANTHER" id="PTHR11700">
    <property type="entry name" value="30S RIBOSOMAL PROTEIN S10 FAMILY MEMBER"/>
    <property type="match status" value="1"/>
</dbReference>
<dbReference type="GeneID" id="10358559"/>
<dbReference type="AlphaFoldDB" id="F1DPN4"/>
<gene>
    <name evidence="5" type="primary">rps10</name>
</gene>
<protein>
    <submittedName>
        <fullName evidence="5">Ribosomal protein S10</fullName>
    </submittedName>
</protein>
<organism evidence="5 6">
    <name type="scientific">Coccomyxa subellipsoidea (strain C-169)</name>
    <name type="common">Green microalga</name>
    <dbReference type="NCBI Taxonomy" id="574566"/>
    <lineage>
        <taxon>Eukaryota</taxon>
        <taxon>Viridiplantae</taxon>
        <taxon>Chlorophyta</taxon>
        <taxon>core chlorophytes</taxon>
        <taxon>Trebouxiophyceae</taxon>
        <taxon>Trebouxiophyceae incertae sedis</taxon>
        <taxon>Coccomyxaceae</taxon>
        <taxon>Coccomyxa</taxon>
        <taxon>Coccomyxa subellipsoidea</taxon>
    </lineage>
</organism>
<dbReference type="Proteomes" id="UP000007264">
    <property type="component" value="Mitochondrion"/>
</dbReference>
<evidence type="ECO:0000256" key="3">
    <source>
        <dbReference type="ARBA" id="ARBA00023274"/>
    </source>
</evidence>
<dbReference type="InterPro" id="IPR027486">
    <property type="entry name" value="Ribosomal_uS10_dom"/>
</dbReference>
<keyword evidence="2 5" id="KW-0689">Ribosomal protein</keyword>